<evidence type="ECO:0000256" key="6">
    <source>
        <dbReference type="SAM" id="Phobius"/>
    </source>
</evidence>
<evidence type="ECO:0000256" key="2">
    <source>
        <dbReference type="ARBA" id="ARBA00022475"/>
    </source>
</evidence>
<evidence type="ECO:0000256" key="5">
    <source>
        <dbReference type="ARBA" id="ARBA00023136"/>
    </source>
</evidence>
<protein>
    <submittedName>
        <fullName evidence="8">DedA family protein</fullName>
    </submittedName>
</protein>
<proteinExistence type="predicted"/>
<keyword evidence="3 6" id="KW-0812">Transmembrane</keyword>
<keyword evidence="4 6" id="KW-1133">Transmembrane helix</keyword>
<comment type="caution">
    <text evidence="8">The sequence shown here is derived from an EMBL/GenBank/DDBJ whole genome shotgun (WGS) entry which is preliminary data.</text>
</comment>
<keyword evidence="5 6" id="KW-0472">Membrane</keyword>
<dbReference type="Proteomes" id="UP001160625">
    <property type="component" value="Unassembled WGS sequence"/>
</dbReference>
<feature type="transmembrane region" description="Helical" evidence="6">
    <location>
        <begin position="132"/>
        <end position="148"/>
    </location>
</feature>
<organism evidence="8 9">
    <name type="scientific">Sphingomonas oryzagri</name>
    <dbReference type="NCBI Taxonomy" id="3042314"/>
    <lineage>
        <taxon>Bacteria</taxon>
        <taxon>Pseudomonadati</taxon>
        <taxon>Pseudomonadota</taxon>
        <taxon>Alphaproteobacteria</taxon>
        <taxon>Sphingomonadales</taxon>
        <taxon>Sphingomonadaceae</taxon>
        <taxon>Sphingomonas</taxon>
    </lineage>
</organism>
<dbReference type="Pfam" id="PF09335">
    <property type="entry name" value="VTT_dom"/>
    <property type="match status" value="1"/>
</dbReference>
<evidence type="ECO:0000313" key="8">
    <source>
        <dbReference type="EMBL" id="MDH7639374.1"/>
    </source>
</evidence>
<evidence type="ECO:0000256" key="4">
    <source>
        <dbReference type="ARBA" id="ARBA00022989"/>
    </source>
</evidence>
<feature type="domain" description="VTT" evidence="7">
    <location>
        <begin position="30"/>
        <end position="152"/>
    </location>
</feature>
<feature type="transmembrane region" description="Helical" evidence="6">
    <location>
        <begin position="168"/>
        <end position="186"/>
    </location>
</feature>
<dbReference type="PANTHER" id="PTHR42709">
    <property type="entry name" value="ALKALINE PHOSPHATASE LIKE PROTEIN"/>
    <property type="match status" value="1"/>
</dbReference>
<sequence>MNAELIGLLTRYGLPALFLIIAVTSAGAPFPDSLLLIAVGSFVAQGDLDYWPVVATATAGAVAGDQIGYALGRWGGRPLAAKFAGGERIEKAEAFSRKWGGPGIFLSRWLVGPLGPWINITSGLTVFSWPRFLILDIAGELLWVLIYVTLGRQFSDKVEAIADLLGNLTWVILGLIVTAALGWKLVTRDPEASS</sequence>
<dbReference type="EMBL" id="JARYGZ010000001">
    <property type="protein sequence ID" value="MDH7639374.1"/>
    <property type="molecule type" value="Genomic_DNA"/>
</dbReference>
<gene>
    <name evidence="8" type="ORF">QGN17_11590</name>
</gene>
<evidence type="ECO:0000313" key="9">
    <source>
        <dbReference type="Proteomes" id="UP001160625"/>
    </source>
</evidence>
<evidence type="ECO:0000256" key="1">
    <source>
        <dbReference type="ARBA" id="ARBA00004651"/>
    </source>
</evidence>
<comment type="subcellular location">
    <subcellularLocation>
        <location evidence="1">Cell membrane</location>
        <topology evidence="1">Multi-pass membrane protein</topology>
    </subcellularLocation>
</comment>
<feature type="transmembrane region" description="Helical" evidence="6">
    <location>
        <begin position="50"/>
        <end position="72"/>
    </location>
</feature>
<dbReference type="InterPro" id="IPR051311">
    <property type="entry name" value="DedA_domain"/>
</dbReference>
<keyword evidence="2" id="KW-1003">Cell membrane</keyword>
<reference evidence="8" key="1">
    <citation type="submission" date="2023-04" db="EMBL/GenBank/DDBJ databases">
        <title>Sphingomonas sp. MAHUQ-71 isolated from rice field.</title>
        <authorList>
            <person name="Huq M.A."/>
        </authorList>
    </citation>
    <scope>NUCLEOTIDE SEQUENCE</scope>
    <source>
        <strain evidence="8">MAHUQ-71</strain>
    </source>
</reference>
<evidence type="ECO:0000259" key="7">
    <source>
        <dbReference type="Pfam" id="PF09335"/>
    </source>
</evidence>
<accession>A0ABT6N273</accession>
<dbReference type="InterPro" id="IPR032816">
    <property type="entry name" value="VTT_dom"/>
</dbReference>
<evidence type="ECO:0000256" key="3">
    <source>
        <dbReference type="ARBA" id="ARBA00022692"/>
    </source>
</evidence>
<feature type="transmembrane region" description="Helical" evidence="6">
    <location>
        <begin position="12"/>
        <end position="30"/>
    </location>
</feature>
<dbReference type="PANTHER" id="PTHR42709:SF6">
    <property type="entry name" value="UNDECAPRENYL PHOSPHATE TRANSPORTER A"/>
    <property type="match status" value="1"/>
</dbReference>
<keyword evidence="9" id="KW-1185">Reference proteome</keyword>
<dbReference type="RefSeq" id="WP_281044645.1">
    <property type="nucleotide sequence ID" value="NZ_JARYGZ010000001.1"/>
</dbReference>
<name>A0ABT6N273_9SPHN</name>